<dbReference type="GeneID" id="68854499"/>
<dbReference type="InterPro" id="IPR043850">
    <property type="entry name" value="DUF5812"/>
</dbReference>
<proteinExistence type="predicted"/>
<dbReference type="EMBL" id="CP064787">
    <property type="protein sequence ID" value="QSG05218.1"/>
    <property type="molecule type" value="Genomic_DNA"/>
</dbReference>
<reference evidence="2" key="1">
    <citation type="submission" date="2020-11" db="EMBL/GenBank/DDBJ databases">
        <title>Carbohydrate-dependent, anaerobic sulfur respiration: A novel catabolism in halophilic archaea.</title>
        <authorList>
            <person name="Sorokin D.Y."/>
            <person name="Messina E."/>
            <person name="Smedile F."/>
            <person name="La Cono V."/>
            <person name="Hallsworth J.E."/>
            <person name="Yakimov M.M."/>
        </authorList>
    </citation>
    <scope>NUCLEOTIDE SEQUENCE</scope>
    <source>
        <strain evidence="2">HSR12-1</strain>
    </source>
</reference>
<evidence type="ECO:0000313" key="2">
    <source>
        <dbReference type="EMBL" id="QSG05218.1"/>
    </source>
</evidence>
<sequence length="157" mass="16866">MTETEGTFLVSESDAETAILTDVATSQVHTLGEQPDPPLEVGEVVVGTLTAQPPTTAVYALESIEQRRTIPVEYSDESPTKQERDIAADQPVGELTRQPRAGEGELHVLTVPEDGTEQAAEDVCEDPQTVARAARLGVDRVEVRAADGVLSVRYLPD</sequence>
<evidence type="ECO:0000256" key="1">
    <source>
        <dbReference type="SAM" id="MobiDB-lite"/>
    </source>
</evidence>
<dbReference type="Pfam" id="PF19129">
    <property type="entry name" value="DUF5812"/>
    <property type="match status" value="1"/>
</dbReference>
<dbReference type="RefSeq" id="WP_229114948.1">
    <property type="nucleotide sequence ID" value="NZ_CP064787.1"/>
</dbReference>
<dbReference type="AlphaFoldDB" id="A0A897MZ07"/>
<gene>
    <name evidence="2" type="ORF">HSR121_0868</name>
</gene>
<name>A0A897MZ07_9EURY</name>
<accession>A0A897MZ07</accession>
<protein>
    <submittedName>
        <fullName evidence="2">Uncharacterized protein</fullName>
    </submittedName>
</protein>
<feature type="region of interest" description="Disordered" evidence="1">
    <location>
        <begin position="73"/>
        <end position="106"/>
    </location>
</feature>
<evidence type="ECO:0000313" key="3">
    <source>
        <dbReference type="Proteomes" id="UP000663525"/>
    </source>
</evidence>
<dbReference type="Proteomes" id="UP000663525">
    <property type="component" value="Chromosome"/>
</dbReference>
<feature type="compositionally biased region" description="Basic and acidic residues" evidence="1">
    <location>
        <begin position="78"/>
        <end position="87"/>
    </location>
</feature>
<organism evidence="2 3">
    <name type="scientific">Halapricum desulfuricans</name>
    <dbReference type="NCBI Taxonomy" id="2841257"/>
    <lineage>
        <taxon>Archaea</taxon>
        <taxon>Methanobacteriati</taxon>
        <taxon>Methanobacteriota</taxon>
        <taxon>Stenosarchaea group</taxon>
        <taxon>Halobacteria</taxon>
        <taxon>Halobacteriales</taxon>
        <taxon>Haloarculaceae</taxon>
        <taxon>Halapricum</taxon>
    </lineage>
</organism>